<dbReference type="PANTHER" id="PTHR10000">
    <property type="entry name" value="PHOSPHOSERINE PHOSPHATASE"/>
    <property type="match status" value="1"/>
</dbReference>
<dbReference type="GO" id="GO:0016787">
    <property type="term" value="F:hydrolase activity"/>
    <property type="evidence" value="ECO:0007669"/>
    <property type="project" value="UniProtKB-KW"/>
</dbReference>
<dbReference type="InterPro" id="IPR003593">
    <property type="entry name" value="AAA+_ATPase"/>
</dbReference>
<dbReference type="InterPro" id="IPR027417">
    <property type="entry name" value="P-loop_NTPase"/>
</dbReference>
<dbReference type="Gene3D" id="3.90.1070.10">
    <property type="match status" value="1"/>
</dbReference>
<dbReference type="SUPFAM" id="SSF52540">
    <property type="entry name" value="P-loop containing nucleoside triphosphate hydrolases"/>
    <property type="match status" value="1"/>
</dbReference>
<gene>
    <name evidence="2" type="ORF">OU682_20980</name>
</gene>
<organism evidence="2 3">
    <name type="scientific">Paracoccus benzoatiresistens</name>
    <dbReference type="NCBI Taxonomy" id="2997341"/>
    <lineage>
        <taxon>Bacteria</taxon>
        <taxon>Pseudomonadati</taxon>
        <taxon>Pseudomonadota</taxon>
        <taxon>Alphaproteobacteria</taxon>
        <taxon>Rhodobacterales</taxon>
        <taxon>Paracoccaceae</taxon>
        <taxon>Paracoccus</taxon>
    </lineage>
</organism>
<dbReference type="RefSeq" id="WP_268944164.1">
    <property type="nucleotide sequence ID" value="NZ_JAPTYD010000065.1"/>
</dbReference>
<dbReference type="Pfam" id="PF08282">
    <property type="entry name" value="Hydrolase_3"/>
    <property type="match status" value="2"/>
</dbReference>
<evidence type="ECO:0000259" key="1">
    <source>
        <dbReference type="SMART" id="SM00382"/>
    </source>
</evidence>
<accession>A0ABT4JAF4</accession>
<evidence type="ECO:0000313" key="3">
    <source>
        <dbReference type="Proteomes" id="UP001149822"/>
    </source>
</evidence>
<proteinExistence type="predicted"/>
<dbReference type="Gene3D" id="3.40.50.300">
    <property type="entry name" value="P-loop containing nucleotide triphosphate hydrolases"/>
    <property type="match status" value="1"/>
</dbReference>
<dbReference type="CDD" id="cd01127">
    <property type="entry name" value="TrwB_TraG_TraD_VirD4"/>
    <property type="match status" value="1"/>
</dbReference>
<evidence type="ECO:0000313" key="2">
    <source>
        <dbReference type="EMBL" id="MCZ0964066.1"/>
    </source>
</evidence>
<dbReference type="EMBL" id="JAPTYD010000065">
    <property type="protein sequence ID" value="MCZ0964066.1"/>
    <property type="molecule type" value="Genomic_DNA"/>
</dbReference>
<sequence>MYFRGLATDYEGTLAEHGIVPAETVRALRRLGASGRRLILLTGRQLEDLQHIFPELALFDRIVAENGGVIFDPVTGRLRTMAPPPPFTLIEMLMRRHVEPISVGHTIVATWVPHEAAVLEAIEELGLEFKIIFNKGAVMVMPRGIDKASGLAAALHDLRLSKINVVGVGDAENDGGFLAACGCSSAVANALGAVKQSCDIVLSGEHGAGVNELVERILREDVSLAAVNRHGLLLGRTRTGDPIHLSPGRVLLVTGGSGTGKSTYTTLLTEQMAAQGAEFCIIDPEGDYDPLEASFAVGGDNALPSDADILALLERTGINLVLGLHGADALRRRERIRGLLPPLVALREEIGRPHWLIIDEVHQFLPRDECVSVPALGSAILVTVGPEWISGAALAQVDAVVAFGNAAGSEIKEVARERALPPPATPPHGQAEGLYWRADVPAEVHVLSVDAPQQDHHRHRGKYAIGNVGDAHAFAFRDCFDQPIGRAVNLAEFVRLAAEVSDEVWERHLRAGDYTAWFFDVIRDEKLGYCAMAVAARTEHASESRARITAAIRERYTIPGTIA</sequence>
<dbReference type="InterPro" id="IPR002789">
    <property type="entry name" value="HerA_central"/>
</dbReference>
<dbReference type="InterPro" id="IPR036412">
    <property type="entry name" value="HAD-like_sf"/>
</dbReference>
<dbReference type="SUPFAM" id="SSF56784">
    <property type="entry name" value="HAD-like"/>
    <property type="match status" value="1"/>
</dbReference>
<comment type="caution">
    <text evidence="2">The sequence shown here is derived from an EMBL/GenBank/DDBJ whole genome shotgun (WGS) entry which is preliminary data.</text>
</comment>
<dbReference type="SMART" id="SM00382">
    <property type="entry name" value="AAA"/>
    <property type="match status" value="1"/>
</dbReference>
<name>A0ABT4JAF4_9RHOB</name>
<dbReference type="Proteomes" id="UP001149822">
    <property type="component" value="Unassembled WGS sequence"/>
</dbReference>
<protein>
    <submittedName>
        <fullName evidence="2">HAD hydrolase family protein</fullName>
    </submittedName>
</protein>
<dbReference type="InterPro" id="IPR023214">
    <property type="entry name" value="HAD_sf"/>
</dbReference>
<dbReference type="Pfam" id="PF01935">
    <property type="entry name" value="DUF87"/>
    <property type="match status" value="1"/>
</dbReference>
<dbReference type="PANTHER" id="PTHR10000:SF8">
    <property type="entry name" value="HAD SUPERFAMILY HYDROLASE-LIKE, TYPE 3"/>
    <property type="match status" value="1"/>
</dbReference>
<reference evidence="2" key="1">
    <citation type="submission" date="2022-12" db="EMBL/GenBank/DDBJ databases">
        <title>Paracoccus sp. EF6 isolated from a lake water.</title>
        <authorList>
            <person name="Liu H."/>
        </authorList>
    </citation>
    <scope>NUCLEOTIDE SEQUENCE</scope>
    <source>
        <strain evidence="2">EF6</strain>
    </source>
</reference>
<feature type="domain" description="AAA+ ATPase" evidence="1">
    <location>
        <begin position="247"/>
        <end position="407"/>
    </location>
</feature>
<keyword evidence="3" id="KW-1185">Reference proteome</keyword>
<keyword evidence="2" id="KW-0378">Hydrolase</keyword>
<dbReference type="Gene3D" id="3.40.50.1000">
    <property type="entry name" value="HAD superfamily/HAD-like"/>
    <property type="match status" value="1"/>
</dbReference>